<keyword evidence="2" id="KW-1185">Reference proteome</keyword>
<name>A0A4C1SIQ8_EUMVA</name>
<gene>
    <name evidence="1" type="ORF">EVAR_2298_1</name>
</gene>
<comment type="caution">
    <text evidence="1">The sequence shown here is derived from an EMBL/GenBank/DDBJ whole genome shotgun (WGS) entry which is preliminary data.</text>
</comment>
<protein>
    <submittedName>
        <fullName evidence="1">Uncharacterized protein</fullName>
    </submittedName>
</protein>
<sequence>MASVGGCRMSCHNLLFQFGGLGPPDFRASPLIDGWRKATQRFSERPDFTFASRRGPSECVACSGPFIKLFPVASVRRKSPTNLSGVV</sequence>
<accession>A0A4C1SIQ8</accession>
<reference evidence="1 2" key="1">
    <citation type="journal article" date="2019" name="Commun. Biol.">
        <title>The bagworm genome reveals a unique fibroin gene that provides high tensile strength.</title>
        <authorList>
            <person name="Kono N."/>
            <person name="Nakamura H."/>
            <person name="Ohtoshi R."/>
            <person name="Tomita M."/>
            <person name="Numata K."/>
            <person name="Arakawa K."/>
        </authorList>
    </citation>
    <scope>NUCLEOTIDE SEQUENCE [LARGE SCALE GENOMIC DNA]</scope>
</reference>
<dbReference type="Proteomes" id="UP000299102">
    <property type="component" value="Unassembled WGS sequence"/>
</dbReference>
<evidence type="ECO:0000313" key="1">
    <source>
        <dbReference type="EMBL" id="GBP01020.1"/>
    </source>
</evidence>
<dbReference type="EMBL" id="BGZK01000007">
    <property type="protein sequence ID" value="GBP01020.1"/>
    <property type="molecule type" value="Genomic_DNA"/>
</dbReference>
<dbReference type="AlphaFoldDB" id="A0A4C1SIQ8"/>
<organism evidence="1 2">
    <name type="scientific">Eumeta variegata</name>
    <name type="common">Bagworm moth</name>
    <name type="synonym">Eumeta japonica</name>
    <dbReference type="NCBI Taxonomy" id="151549"/>
    <lineage>
        <taxon>Eukaryota</taxon>
        <taxon>Metazoa</taxon>
        <taxon>Ecdysozoa</taxon>
        <taxon>Arthropoda</taxon>
        <taxon>Hexapoda</taxon>
        <taxon>Insecta</taxon>
        <taxon>Pterygota</taxon>
        <taxon>Neoptera</taxon>
        <taxon>Endopterygota</taxon>
        <taxon>Lepidoptera</taxon>
        <taxon>Glossata</taxon>
        <taxon>Ditrysia</taxon>
        <taxon>Tineoidea</taxon>
        <taxon>Psychidae</taxon>
        <taxon>Oiketicinae</taxon>
        <taxon>Eumeta</taxon>
    </lineage>
</organism>
<proteinExistence type="predicted"/>
<evidence type="ECO:0000313" key="2">
    <source>
        <dbReference type="Proteomes" id="UP000299102"/>
    </source>
</evidence>